<dbReference type="InterPro" id="IPR029039">
    <property type="entry name" value="Flavoprotein-like_sf"/>
</dbReference>
<accession>A0A7Y2NY40</accession>
<evidence type="ECO:0000256" key="1">
    <source>
        <dbReference type="ARBA" id="ARBA00023002"/>
    </source>
</evidence>
<dbReference type="RefSeq" id="WP_171080189.1">
    <property type="nucleotide sequence ID" value="NZ_JABAIV010000001.1"/>
</dbReference>
<dbReference type="GO" id="GO:0009055">
    <property type="term" value="F:electron transfer activity"/>
    <property type="evidence" value="ECO:0007669"/>
    <property type="project" value="TreeGrafter"/>
</dbReference>
<reference evidence="3 4" key="1">
    <citation type="submission" date="2020-04" db="EMBL/GenBank/DDBJ databases">
        <title>Massilia sp. nov., a cold adapted bacteria isolated from Arctic soil.</title>
        <authorList>
            <person name="Son J."/>
            <person name="Ka J.-O."/>
        </authorList>
    </citation>
    <scope>NUCLEOTIDE SEQUENCE [LARGE SCALE GENOMIC DNA]</scope>
    <source>
        <strain evidence="3 4">ML15P13</strain>
    </source>
</reference>
<name>A0A7Y2NY40_9BURK</name>
<dbReference type="GO" id="GO:0010181">
    <property type="term" value="F:FMN binding"/>
    <property type="evidence" value="ECO:0007669"/>
    <property type="project" value="TreeGrafter"/>
</dbReference>
<keyword evidence="1" id="KW-0560">Oxidoreductase</keyword>
<organism evidence="3 4">
    <name type="scientific">Telluria aromaticivorans</name>
    <dbReference type="NCBI Taxonomy" id="2725995"/>
    <lineage>
        <taxon>Bacteria</taxon>
        <taxon>Pseudomonadati</taxon>
        <taxon>Pseudomonadota</taxon>
        <taxon>Betaproteobacteria</taxon>
        <taxon>Burkholderiales</taxon>
        <taxon>Oxalobacteraceae</taxon>
        <taxon>Telluria group</taxon>
        <taxon>Telluria</taxon>
    </lineage>
</organism>
<comment type="caution">
    <text evidence="3">The sequence shown here is derived from an EMBL/GenBank/DDBJ whole genome shotgun (WGS) entry which is preliminary data.</text>
</comment>
<protein>
    <submittedName>
        <fullName evidence="3">NAD(P)H-dependent oxidoreductase</fullName>
    </submittedName>
</protein>
<keyword evidence="4" id="KW-1185">Reference proteome</keyword>
<dbReference type="Gene3D" id="3.40.50.360">
    <property type="match status" value="1"/>
</dbReference>
<evidence type="ECO:0000259" key="2">
    <source>
        <dbReference type="Pfam" id="PF02525"/>
    </source>
</evidence>
<dbReference type="AlphaFoldDB" id="A0A7Y2NY40"/>
<feature type="domain" description="Flavodoxin-like fold" evidence="2">
    <location>
        <begin position="7"/>
        <end position="172"/>
    </location>
</feature>
<evidence type="ECO:0000313" key="4">
    <source>
        <dbReference type="Proteomes" id="UP000533905"/>
    </source>
</evidence>
<dbReference type="Pfam" id="PF02525">
    <property type="entry name" value="Flavodoxin_2"/>
    <property type="match status" value="1"/>
</dbReference>
<dbReference type="PANTHER" id="PTHR47307">
    <property type="entry name" value="GLUTATHIONE-REGULATED POTASSIUM-EFFLUX SYSTEM ANCILLARY PROTEIN KEFG"/>
    <property type="match status" value="1"/>
</dbReference>
<dbReference type="InterPro" id="IPR003680">
    <property type="entry name" value="Flavodoxin_fold"/>
</dbReference>
<dbReference type="PANTHER" id="PTHR47307:SF1">
    <property type="entry name" value="GLUTATHIONE-REGULATED POTASSIUM-EFFLUX SYSTEM ANCILLARY PROTEIN KEFG"/>
    <property type="match status" value="1"/>
</dbReference>
<gene>
    <name evidence="3" type="ORF">HGB41_01055</name>
</gene>
<dbReference type="GO" id="GO:0003955">
    <property type="term" value="F:NAD(P)H dehydrogenase (quinone) activity"/>
    <property type="evidence" value="ECO:0007669"/>
    <property type="project" value="TreeGrafter"/>
</dbReference>
<dbReference type="EMBL" id="JABAIV010000001">
    <property type="protein sequence ID" value="NNG21594.1"/>
    <property type="molecule type" value="Genomic_DNA"/>
</dbReference>
<proteinExistence type="predicted"/>
<sequence length="190" mass="20766">MTSDLHALVVFADPSLHRSRISRRVADALRQLPGVVVQDLYQLYPDFYIDVRRQRELVKAAPLVVFVFQFGWYAMPALLKEWFDTVIKPEWALDQPGPLAGKAAWAAVACTGASADYRPGGIHGRPLLDFLAPLEQASRSCGMRWLDPHVFYGADATDPDAATRHAAQLQAQLALHAGIDAHTAGAAHGA</sequence>
<dbReference type="InterPro" id="IPR046980">
    <property type="entry name" value="KefG/KefF"/>
</dbReference>
<evidence type="ECO:0000313" key="3">
    <source>
        <dbReference type="EMBL" id="NNG21594.1"/>
    </source>
</evidence>
<dbReference type="SUPFAM" id="SSF52218">
    <property type="entry name" value="Flavoproteins"/>
    <property type="match status" value="1"/>
</dbReference>
<dbReference type="Proteomes" id="UP000533905">
    <property type="component" value="Unassembled WGS sequence"/>
</dbReference>